<feature type="domain" description="Glycine cleavage system P-protein N-terminal" evidence="8">
    <location>
        <begin position="34"/>
        <end position="283"/>
    </location>
</feature>
<dbReference type="Gene3D" id="6.20.440.10">
    <property type="match status" value="1"/>
</dbReference>
<proteinExistence type="predicted"/>
<feature type="region of interest" description="Disordered" evidence="7">
    <location>
        <begin position="1"/>
        <end position="25"/>
    </location>
</feature>
<dbReference type="InterPro" id="IPR015422">
    <property type="entry name" value="PyrdxlP-dep_Trfase_small"/>
</dbReference>
<dbReference type="PANTHER" id="PTHR11773:SF1">
    <property type="entry name" value="GLYCINE DEHYDROGENASE (DECARBOXYLATING), MITOCHONDRIAL"/>
    <property type="match status" value="1"/>
</dbReference>
<dbReference type="Pfam" id="PF21478">
    <property type="entry name" value="GcvP2_C"/>
    <property type="match status" value="1"/>
</dbReference>
<gene>
    <name evidence="10" type="ORF">DC28_09025</name>
</gene>
<dbReference type="GO" id="GO:0016594">
    <property type="term" value="F:glycine binding"/>
    <property type="evidence" value="ECO:0007669"/>
    <property type="project" value="TreeGrafter"/>
</dbReference>
<dbReference type="STRING" id="1480694.DC28_09025"/>
<dbReference type="InterPro" id="IPR015424">
    <property type="entry name" value="PyrdxlP-dep_Trfase"/>
</dbReference>
<dbReference type="SUPFAM" id="SSF53383">
    <property type="entry name" value="PLP-dependent transferases"/>
    <property type="match status" value="1"/>
</dbReference>
<evidence type="ECO:0000313" key="11">
    <source>
        <dbReference type="Proteomes" id="UP000029692"/>
    </source>
</evidence>
<dbReference type="GO" id="GO:0005829">
    <property type="term" value="C:cytosol"/>
    <property type="evidence" value="ECO:0007669"/>
    <property type="project" value="TreeGrafter"/>
</dbReference>
<organism evidence="10 11">
    <name type="scientific">Spirochaeta lutea</name>
    <dbReference type="NCBI Taxonomy" id="1480694"/>
    <lineage>
        <taxon>Bacteria</taxon>
        <taxon>Pseudomonadati</taxon>
        <taxon>Spirochaetota</taxon>
        <taxon>Spirochaetia</taxon>
        <taxon>Spirochaetales</taxon>
        <taxon>Spirochaetaceae</taxon>
        <taxon>Spirochaeta</taxon>
    </lineage>
</organism>
<keyword evidence="11" id="KW-1185">Reference proteome</keyword>
<evidence type="ECO:0000259" key="9">
    <source>
        <dbReference type="Pfam" id="PF21478"/>
    </source>
</evidence>
<name>A0A098QW64_9SPIO</name>
<dbReference type="InterPro" id="IPR015421">
    <property type="entry name" value="PyrdxlP-dep_Trfase_major"/>
</dbReference>
<evidence type="ECO:0000256" key="4">
    <source>
        <dbReference type="ARBA" id="ARBA00022898"/>
    </source>
</evidence>
<comment type="function">
    <text evidence="2">The glycine cleavage system catalyzes the degradation of glycine. The P protein binds the alpha-amino group of glycine through its pyridoxal phosphate cofactor; CO(2) is released and the remaining methylamine moiety is then transferred to the lipoamide cofactor of the H protein.</text>
</comment>
<dbReference type="GO" id="GO:0030170">
    <property type="term" value="F:pyridoxal phosphate binding"/>
    <property type="evidence" value="ECO:0007669"/>
    <property type="project" value="TreeGrafter"/>
</dbReference>
<dbReference type="FunFam" id="3.40.640.10:FF:000224">
    <property type="entry name" value="Probable glycine dehydrogenase (decarboxylating) subunit 2"/>
    <property type="match status" value="1"/>
</dbReference>
<dbReference type="AlphaFoldDB" id="A0A098QW64"/>
<dbReference type="NCBIfam" id="NF003346">
    <property type="entry name" value="PRK04366.1"/>
    <property type="match status" value="1"/>
</dbReference>
<evidence type="ECO:0000256" key="2">
    <source>
        <dbReference type="ARBA" id="ARBA00003788"/>
    </source>
</evidence>
<evidence type="ECO:0000256" key="3">
    <source>
        <dbReference type="ARBA" id="ARBA00012134"/>
    </source>
</evidence>
<sequence length="487" mass="52897">MLSNLPELDVPRDEYTQGKGVPKKRRHLTIPDHSELEVVRHFKGLGRANFSIDDTMYPLGSCTMKYNPKISEEVAGNSVFKNTHPYSEAGEELHARIVHGLQDFLVSLTGLPGVSLTPAAGAQGELSGVLIIREYQRQRGSSRQVMLIPDSAHGTNPASVAMAGLVPKTIKTGPEGRLRLADVLEVLDESVAGIMVTNPNTLGIFEHELPAIAEAVHEIGGLVYGDGANFNAIAGIIRPGDLGVDIMHINLHKTFGTPHGGGGPGAGPLCVTRELAPFLPGPVAVSQTVSHKSTVTELGNDSNDGREGSRQSFRFVMPERSVGRVRTFYGNFGITLRAYVYILVHGLNGIRRNSIQAVLNANYLRKRLQPTLSPAFGDECMHEFVCPNPLVTQGVHTIDIAKRMLDYGIHAPTVYFPLIVKEALMIEPTESESLAQLDALGEVLEKIVKEGLENAETLKRAPHNLPLGRLDELLANKKPVYRHRLGG</sequence>
<evidence type="ECO:0000256" key="1">
    <source>
        <dbReference type="ARBA" id="ARBA00001933"/>
    </source>
</evidence>
<comment type="caution">
    <text evidence="10">The sequence shown here is derived from an EMBL/GenBank/DDBJ whole genome shotgun (WGS) entry which is preliminary data.</text>
</comment>
<evidence type="ECO:0000313" key="10">
    <source>
        <dbReference type="EMBL" id="KGE71929.1"/>
    </source>
</evidence>
<protein>
    <recommendedName>
        <fullName evidence="3">glycine dehydrogenase (aminomethyl-transferring)</fullName>
        <ecNumber evidence="3">1.4.4.2</ecNumber>
    </recommendedName>
</protein>
<reference evidence="10 11" key="1">
    <citation type="submission" date="2014-05" db="EMBL/GenBank/DDBJ databases">
        <title>De novo Genome Sequence of Spirocheata sp.</title>
        <authorList>
            <person name="Shivani Y."/>
            <person name="Subhash Y."/>
            <person name="Tushar L."/>
            <person name="Sasikala C."/>
            <person name="Ramana C.V."/>
        </authorList>
    </citation>
    <scope>NUCLEOTIDE SEQUENCE [LARGE SCALE GENOMIC DNA]</scope>
    <source>
        <strain evidence="10 11">JC230</strain>
    </source>
</reference>
<dbReference type="Proteomes" id="UP000029692">
    <property type="component" value="Unassembled WGS sequence"/>
</dbReference>
<keyword evidence="4" id="KW-0663">Pyridoxal phosphate</keyword>
<dbReference type="EMBL" id="JNUP01000064">
    <property type="protein sequence ID" value="KGE71929.1"/>
    <property type="molecule type" value="Genomic_DNA"/>
</dbReference>
<accession>A0A098QW64</accession>
<dbReference type="InterPro" id="IPR049316">
    <property type="entry name" value="GDC-P_C"/>
</dbReference>
<evidence type="ECO:0000256" key="5">
    <source>
        <dbReference type="ARBA" id="ARBA00023002"/>
    </source>
</evidence>
<dbReference type="EC" id="1.4.4.2" evidence="3"/>
<dbReference type="GO" id="GO:0004375">
    <property type="term" value="F:glycine dehydrogenase (decarboxylating) activity"/>
    <property type="evidence" value="ECO:0007669"/>
    <property type="project" value="UniProtKB-EC"/>
</dbReference>
<feature type="domain" description="Glycine dehydrogenase C-terminal" evidence="9">
    <location>
        <begin position="356"/>
        <end position="451"/>
    </location>
</feature>
<evidence type="ECO:0000256" key="7">
    <source>
        <dbReference type="SAM" id="MobiDB-lite"/>
    </source>
</evidence>
<comment type="catalytic activity">
    <reaction evidence="6">
        <text>N(6)-[(R)-lipoyl]-L-lysyl-[glycine-cleavage complex H protein] + glycine + H(+) = N(6)-[(R)-S(8)-aminomethyldihydrolipoyl]-L-lysyl-[glycine-cleavage complex H protein] + CO2</text>
        <dbReference type="Rhea" id="RHEA:24304"/>
        <dbReference type="Rhea" id="RHEA-COMP:10494"/>
        <dbReference type="Rhea" id="RHEA-COMP:10495"/>
        <dbReference type="ChEBI" id="CHEBI:15378"/>
        <dbReference type="ChEBI" id="CHEBI:16526"/>
        <dbReference type="ChEBI" id="CHEBI:57305"/>
        <dbReference type="ChEBI" id="CHEBI:83099"/>
        <dbReference type="ChEBI" id="CHEBI:83143"/>
        <dbReference type="EC" id="1.4.4.2"/>
    </reaction>
</comment>
<dbReference type="InterPro" id="IPR020581">
    <property type="entry name" value="GDC_P"/>
</dbReference>
<keyword evidence="5" id="KW-0560">Oxidoreductase</keyword>
<dbReference type="PANTHER" id="PTHR11773">
    <property type="entry name" value="GLYCINE DEHYDROGENASE, DECARBOXYLATING"/>
    <property type="match status" value="1"/>
</dbReference>
<evidence type="ECO:0000259" key="8">
    <source>
        <dbReference type="Pfam" id="PF02347"/>
    </source>
</evidence>
<evidence type="ECO:0000256" key="6">
    <source>
        <dbReference type="ARBA" id="ARBA00049026"/>
    </source>
</evidence>
<dbReference type="eggNOG" id="COG1003">
    <property type="taxonomic scope" value="Bacteria"/>
</dbReference>
<dbReference type="InterPro" id="IPR049315">
    <property type="entry name" value="GDC-P_N"/>
</dbReference>
<dbReference type="GO" id="GO:0019464">
    <property type="term" value="P:glycine decarboxylation via glycine cleavage system"/>
    <property type="evidence" value="ECO:0007669"/>
    <property type="project" value="TreeGrafter"/>
</dbReference>
<dbReference type="GO" id="GO:0005960">
    <property type="term" value="C:glycine cleavage complex"/>
    <property type="evidence" value="ECO:0007669"/>
    <property type="project" value="TreeGrafter"/>
</dbReference>
<dbReference type="Gene3D" id="3.40.640.10">
    <property type="entry name" value="Type I PLP-dependent aspartate aminotransferase-like (Major domain)"/>
    <property type="match status" value="1"/>
</dbReference>
<comment type="cofactor">
    <cofactor evidence="1">
        <name>pyridoxal 5'-phosphate</name>
        <dbReference type="ChEBI" id="CHEBI:597326"/>
    </cofactor>
</comment>
<dbReference type="Gene3D" id="3.90.1150.10">
    <property type="entry name" value="Aspartate Aminotransferase, domain 1"/>
    <property type="match status" value="1"/>
</dbReference>
<dbReference type="Pfam" id="PF02347">
    <property type="entry name" value="GDC-P"/>
    <property type="match status" value="1"/>
</dbReference>